<dbReference type="EMBL" id="OOIN01000020">
    <property type="protein sequence ID" value="SPO27845.1"/>
    <property type="molecule type" value="Genomic_DNA"/>
</dbReference>
<accession>A0A5C3ECQ8</accession>
<evidence type="ECO:0000313" key="2">
    <source>
        <dbReference type="EMBL" id="SPO27845.1"/>
    </source>
</evidence>
<feature type="signal peptide" evidence="1">
    <location>
        <begin position="1"/>
        <end position="22"/>
    </location>
</feature>
<proteinExistence type="predicted"/>
<reference evidence="2 3" key="1">
    <citation type="submission" date="2018-03" db="EMBL/GenBank/DDBJ databases">
        <authorList>
            <person name="Guldener U."/>
        </authorList>
    </citation>
    <scope>NUCLEOTIDE SEQUENCE [LARGE SCALE GENOMIC DNA]</scope>
    <source>
        <strain evidence="2 3">NBRC100155</strain>
    </source>
</reference>
<evidence type="ECO:0000256" key="1">
    <source>
        <dbReference type="SAM" id="SignalP"/>
    </source>
</evidence>
<evidence type="ECO:0000313" key="3">
    <source>
        <dbReference type="Proteomes" id="UP000324022"/>
    </source>
</evidence>
<dbReference type="Proteomes" id="UP000324022">
    <property type="component" value="Unassembled WGS sequence"/>
</dbReference>
<sequence>MVARSFITILTVAAWMTTSSVGANVISWVKDQDRVNRECSGDPPSNIGIVCFDTNIDIQAHTKGSSDGLEGYMSDDHTHFVLLAGTIGKSTYLETVTHRIDMQPYQDDMTGQVFVQYTISSTKQDQEPYQAVYGPGLTTHARI</sequence>
<keyword evidence="3" id="KW-1185">Reference proteome</keyword>
<feature type="chain" id="PRO_5022713155" evidence="1">
    <location>
        <begin position="23"/>
        <end position="143"/>
    </location>
</feature>
<name>A0A5C3ECQ8_9BASI</name>
<keyword evidence="1" id="KW-0732">Signal</keyword>
<dbReference type="AlphaFoldDB" id="A0A5C3ECQ8"/>
<organism evidence="2 3">
    <name type="scientific">Ustilago trichophora</name>
    <dbReference type="NCBI Taxonomy" id="86804"/>
    <lineage>
        <taxon>Eukaryota</taxon>
        <taxon>Fungi</taxon>
        <taxon>Dikarya</taxon>
        <taxon>Basidiomycota</taxon>
        <taxon>Ustilaginomycotina</taxon>
        <taxon>Ustilaginomycetes</taxon>
        <taxon>Ustilaginales</taxon>
        <taxon>Ustilaginaceae</taxon>
        <taxon>Ustilago</taxon>
    </lineage>
</organism>
<protein>
    <submittedName>
        <fullName evidence="2">Uncharacterized protein</fullName>
    </submittedName>
</protein>
<gene>
    <name evidence="2" type="ORF">UTRI_04988</name>
</gene>